<evidence type="ECO:0000256" key="1">
    <source>
        <dbReference type="SAM" id="Phobius"/>
    </source>
</evidence>
<dbReference type="EMBL" id="RIBP01000004">
    <property type="protein sequence ID" value="TRZ36865.1"/>
    <property type="molecule type" value="Genomic_DNA"/>
</dbReference>
<comment type="caution">
    <text evidence="2">The sequence shown here is derived from an EMBL/GenBank/DDBJ whole genome shotgun (WGS) entry which is preliminary data.</text>
</comment>
<keyword evidence="1" id="KW-0472">Membrane</keyword>
<gene>
    <name evidence="2" type="ORF">CEQ21_15275</name>
</gene>
<sequence length="60" mass="6753">MKKVFSIMASITAILMFSKHFGNEFADQHYNKLAILLIIGLLGQGIFQFWGKKAHNPTGE</sequence>
<name>A0A553SIP7_NIACI</name>
<dbReference type="Proteomes" id="UP000319837">
    <property type="component" value="Unassembled WGS sequence"/>
</dbReference>
<dbReference type="AlphaFoldDB" id="A0A553SIP7"/>
<protein>
    <submittedName>
        <fullName evidence="2">Uncharacterized protein</fullName>
    </submittedName>
</protein>
<dbReference type="RefSeq" id="WP_185765265.1">
    <property type="nucleotide sequence ID" value="NZ_RIBP01000004.1"/>
</dbReference>
<reference evidence="3" key="1">
    <citation type="submission" date="2018-10" db="EMBL/GenBank/DDBJ databases">
        <title>FDA dAtabase for Regulatory Grade micrObial Sequences (FDA-ARGOS): Supporting development and validation of Infectious Disease Dx tests.</title>
        <authorList>
            <person name="Minogue T."/>
            <person name="Wolcott M."/>
            <person name="Wasieloski L."/>
            <person name="Aguilar W."/>
            <person name="Moore D."/>
            <person name="Tallon L."/>
            <person name="Sadzewicz L."/>
            <person name="Sengamalay N."/>
            <person name="Ott S."/>
            <person name="Godinez A."/>
            <person name="Nagaraj S."/>
            <person name="Vavikolanu K."/>
            <person name="Vyas G."/>
            <person name="Nadendla S."/>
            <person name="George J."/>
            <person name="Sichtig H."/>
        </authorList>
    </citation>
    <scope>NUCLEOTIDE SEQUENCE [LARGE SCALE GENOMIC DNA]</scope>
    <source>
        <strain evidence="3">FDAARGOS_343</strain>
    </source>
</reference>
<keyword evidence="1" id="KW-0812">Transmembrane</keyword>
<accession>A0A553SIP7</accession>
<proteinExistence type="predicted"/>
<feature type="transmembrane region" description="Helical" evidence="1">
    <location>
        <begin position="32"/>
        <end position="50"/>
    </location>
</feature>
<evidence type="ECO:0000313" key="2">
    <source>
        <dbReference type="EMBL" id="TRZ36865.1"/>
    </source>
</evidence>
<keyword evidence="1" id="KW-1133">Transmembrane helix</keyword>
<organism evidence="2 3">
    <name type="scientific">Niallia circulans</name>
    <name type="common">Bacillus circulans</name>
    <dbReference type="NCBI Taxonomy" id="1397"/>
    <lineage>
        <taxon>Bacteria</taxon>
        <taxon>Bacillati</taxon>
        <taxon>Bacillota</taxon>
        <taxon>Bacilli</taxon>
        <taxon>Bacillales</taxon>
        <taxon>Bacillaceae</taxon>
        <taxon>Niallia</taxon>
    </lineage>
</organism>
<evidence type="ECO:0000313" key="3">
    <source>
        <dbReference type="Proteomes" id="UP000319837"/>
    </source>
</evidence>